<organism evidence="1 2">
    <name type="scientific">Oleoguttula mirabilis</name>
    <dbReference type="NCBI Taxonomy" id="1507867"/>
    <lineage>
        <taxon>Eukaryota</taxon>
        <taxon>Fungi</taxon>
        <taxon>Dikarya</taxon>
        <taxon>Ascomycota</taxon>
        <taxon>Pezizomycotina</taxon>
        <taxon>Dothideomycetes</taxon>
        <taxon>Dothideomycetidae</taxon>
        <taxon>Mycosphaerellales</taxon>
        <taxon>Teratosphaeriaceae</taxon>
        <taxon>Oleoguttula</taxon>
    </lineage>
</organism>
<evidence type="ECO:0000313" key="1">
    <source>
        <dbReference type="EMBL" id="KAK4545424.1"/>
    </source>
</evidence>
<protein>
    <submittedName>
        <fullName evidence="1">Uncharacterized protein</fullName>
    </submittedName>
</protein>
<reference evidence="1 2" key="1">
    <citation type="submission" date="2021-11" db="EMBL/GenBank/DDBJ databases">
        <title>Black yeast isolated from Biological Soil Crust.</title>
        <authorList>
            <person name="Kurbessoian T."/>
        </authorList>
    </citation>
    <scope>NUCLEOTIDE SEQUENCE [LARGE SCALE GENOMIC DNA]</scope>
    <source>
        <strain evidence="1 2">CCFEE 5522</strain>
    </source>
</reference>
<evidence type="ECO:0000313" key="2">
    <source>
        <dbReference type="Proteomes" id="UP001324427"/>
    </source>
</evidence>
<keyword evidence="2" id="KW-1185">Reference proteome</keyword>
<comment type="caution">
    <text evidence="1">The sequence shown here is derived from an EMBL/GenBank/DDBJ whole genome shotgun (WGS) entry which is preliminary data.</text>
</comment>
<accession>A0AAV9JJK2</accession>
<dbReference type="EMBL" id="JAVFHQ010000019">
    <property type="protein sequence ID" value="KAK4545424.1"/>
    <property type="molecule type" value="Genomic_DNA"/>
</dbReference>
<gene>
    <name evidence="1" type="ORF">LTR36_002774</name>
</gene>
<name>A0AAV9JJK2_9PEZI</name>
<dbReference type="AlphaFoldDB" id="A0AAV9JJK2"/>
<sequence>MASTYNVLQSNRLAGPALSPADQIDSERFRHVIVDTYTRLLAAGAHETTTTDAIFEAWHGLMGIRAAHISYQRQRLDEWLEYCDFVAGSAAFLTTDTGFMGIGPDTVAENDLVALCHASAAPVILRPSFRESWEFGGFAVVKGVMSDELTAMLPDVELEDDEFVLV</sequence>
<dbReference type="Proteomes" id="UP001324427">
    <property type="component" value="Unassembled WGS sequence"/>
</dbReference>
<proteinExistence type="predicted"/>